<evidence type="ECO:0000313" key="2">
    <source>
        <dbReference type="Proteomes" id="UP000178086"/>
    </source>
</evidence>
<dbReference type="Proteomes" id="UP000178086">
    <property type="component" value="Unassembled WGS sequence"/>
</dbReference>
<sequence length="82" mass="9357">MGKEDYLRVPITMPEEMFTFLESVSLRSKVTGGRKLANTTIVRACVMAMMNLDVDVNGVKDEEELKERILQAQKLHGQMKKK</sequence>
<comment type="caution">
    <text evidence="1">The sequence shown here is derived from an EMBL/GenBank/DDBJ whole genome shotgun (WGS) entry which is preliminary data.</text>
</comment>
<organism evidence="1 2">
    <name type="scientific">Candidatus Aquicultor primus</name>
    <dbReference type="NCBI Taxonomy" id="1797195"/>
    <lineage>
        <taxon>Bacteria</taxon>
        <taxon>Bacillati</taxon>
        <taxon>Actinomycetota</taxon>
        <taxon>Candidatus Aquicultoria</taxon>
        <taxon>Candidatus Aquicultorales</taxon>
        <taxon>Candidatus Aquicultoraceae</taxon>
        <taxon>Candidatus Aquicultor</taxon>
    </lineage>
</organism>
<proteinExistence type="predicted"/>
<gene>
    <name evidence="1" type="ORF">A2074_06140</name>
</gene>
<protein>
    <submittedName>
        <fullName evidence="1">Uncharacterized protein</fullName>
    </submittedName>
</protein>
<name>A0A1F2ULW2_9ACTN</name>
<reference evidence="1 2" key="1">
    <citation type="journal article" date="2016" name="Nat. Commun.">
        <title>Thousands of microbial genomes shed light on interconnected biogeochemical processes in an aquifer system.</title>
        <authorList>
            <person name="Anantharaman K."/>
            <person name="Brown C.T."/>
            <person name="Hug L.A."/>
            <person name="Sharon I."/>
            <person name="Castelle C.J."/>
            <person name="Probst A.J."/>
            <person name="Thomas B.C."/>
            <person name="Singh A."/>
            <person name="Wilkins M.J."/>
            <person name="Karaoz U."/>
            <person name="Brodie E.L."/>
            <person name="Williams K.H."/>
            <person name="Hubbard S.S."/>
            <person name="Banfield J.F."/>
        </authorList>
    </citation>
    <scope>NUCLEOTIDE SEQUENCE [LARGE SCALE GENOMIC DNA]</scope>
</reference>
<dbReference type="EMBL" id="MELI01000055">
    <property type="protein sequence ID" value="OFW33984.1"/>
    <property type="molecule type" value="Genomic_DNA"/>
</dbReference>
<accession>A0A1F2ULW2</accession>
<evidence type="ECO:0000313" key="1">
    <source>
        <dbReference type="EMBL" id="OFW33984.1"/>
    </source>
</evidence>
<dbReference type="AlphaFoldDB" id="A0A1F2ULW2"/>